<feature type="region of interest" description="Disordered" evidence="7">
    <location>
        <begin position="634"/>
        <end position="687"/>
    </location>
</feature>
<evidence type="ECO:0000256" key="4">
    <source>
        <dbReference type="ARBA" id="ARBA00022692"/>
    </source>
</evidence>
<feature type="transmembrane region" description="Helical" evidence="8">
    <location>
        <begin position="33"/>
        <end position="58"/>
    </location>
</feature>
<evidence type="ECO:0000313" key="10">
    <source>
        <dbReference type="EMBL" id="MBK0331345.1"/>
    </source>
</evidence>
<evidence type="ECO:0000259" key="9">
    <source>
        <dbReference type="PROSITE" id="PS50850"/>
    </source>
</evidence>
<evidence type="ECO:0000256" key="7">
    <source>
        <dbReference type="SAM" id="MobiDB-lite"/>
    </source>
</evidence>
<keyword evidence="4 8" id="KW-0812">Transmembrane</keyword>
<feature type="transmembrane region" description="Helical" evidence="8">
    <location>
        <begin position="289"/>
        <end position="309"/>
    </location>
</feature>
<dbReference type="SUPFAM" id="SSF103473">
    <property type="entry name" value="MFS general substrate transporter"/>
    <property type="match status" value="1"/>
</dbReference>
<gene>
    <name evidence="10" type="ORF">I8D64_08010</name>
</gene>
<feature type="compositionally biased region" description="Basic and acidic residues" evidence="7">
    <location>
        <begin position="659"/>
        <end position="673"/>
    </location>
</feature>
<dbReference type="Proteomes" id="UP000612352">
    <property type="component" value="Unassembled WGS sequence"/>
</dbReference>
<organism evidence="10 11">
    <name type="scientific">Brachybacterium halotolerans</name>
    <dbReference type="NCBI Taxonomy" id="2795215"/>
    <lineage>
        <taxon>Bacteria</taxon>
        <taxon>Bacillati</taxon>
        <taxon>Actinomycetota</taxon>
        <taxon>Actinomycetes</taxon>
        <taxon>Micrococcales</taxon>
        <taxon>Dermabacteraceae</taxon>
        <taxon>Brachybacterium</taxon>
    </lineage>
</organism>
<feature type="transmembrane region" description="Helical" evidence="8">
    <location>
        <begin position="101"/>
        <end position="124"/>
    </location>
</feature>
<dbReference type="InterPro" id="IPR020846">
    <property type="entry name" value="MFS_dom"/>
</dbReference>
<feature type="transmembrane region" description="Helical" evidence="8">
    <location>
        <begin position="496"/>
        <end position="514"/>
    </location>
</feature>
<dbReference type="PANTHER" id="PTHR23501:SF197">
    <property type="entry name" value="COMD"/>
    <property type="match status" value="1"/>
</dbReference>
<feature type="transmembrane region" description="Helical" evidence="8">
    <location>
        <begin position="381"/>
        <end position="403"/>
    </location>
</feature>
<dbReference type="PANTHER" id="PTHR23501">
    <property type="entry name" value="MAJOR FACILITATOR SUPERFAMILY"/>
    <property type="match status" value="1"/>
</dbReference>
<keyword evidence="5 8" id="KW-1133">Transmembrane helix</keyword>
<dbReference type="EMBL" id="JAEDAJ010000003">
    <property type="protein sequence ID" value="MBK0331345.1"/>
    <property type="molecule type" value="Genomic_DNA"/>
</dbReference>
<feature type="transmembrane region" description="Helical" evidence="8">
    <location>
        <begin position="221"/>
        <end position="242"/>
    </location>
</feature>
<reference evidence="10 11" key="1">
    <citation type="submission" date="2020-12" db="EMBL/GenBank/DDBJ databases">
        <title>Brachybacterium sp. MASK1Z-5, whole genome shotgun sequence.</title>
        <authorList>
            <person name="Tuo L."/>
        </authorList>
    </citation>
    <scope>NUCLEOTIDE SEQUENCE [LARGE SCALE GENOMIC DNA]</scope>
    <source>
        <strain evidence="10 11">MASK1Z-5</strain>
    </source>
</reference>
<evidence type="ECO:0000256" key="1">
    <source>
        <dbReference type="ARBA" id="ARBA00004651"/>
    </source>
</evidence>
<sequence length="687" mass="71420">MTATQTAAPAARGAHGQPAAPSASSGTAPSTRLVPLFAGLLIAMFIAALDQTIFSTALPTIVGDLDGVDQMLWVTTAYLLASTIMMPIYGKLGDLIGRKPLLIFALSVFVAGSLVGAVAGNMGVLITGRAIQGIGGGGLMLLAQAIIADVVPARERGKYMGVMGAVFGLSSVVGPLLGGWFTESLSWRWGFWLNIPLGAIAILAAVFFLKLPKKSQRARLDVFGILTMAIAVTSLILATSWGGNTYEWGSWQIILLFVATVVFGALFVLAERYAPEPIIPLHLFRKRNFVLTTIAALVIAIAMFGAIGYMPTYLQMSTGVSATESGLMLLPMVGGLLITSIASGQIVSRTGRYKWAPILSMLVAALGVFLLSTMTTDTATWVIMSHMFVLGAGLGIGMQNLVLIVQNTFPAAEVGTATASNNFFRQIGASLGSAIVGSVFTSRLTDLLSERMPAQAAQQMGGSGDTNSLTPAVVDKLPQQIQDIVVGAYTDALTPIFLWLVPLLGVAFVIVFFIKEVPLATTVGASGMTEGEAGTANAPGTGFPATGAPTNGLPAGGAALAARTEREDDLRLGLVLSLIIQRAHRADEDSALTRALAHLAGDRPGSTAERADFAVRSLVTPAAIALLRGAGADVDAADPSRGRHRAPHAADLDGTDAADPGHEHESHDPHRADGSAPLMSPHLAAQS</sequence>
<name>A0ABS1BBH6_9MICO</name>
<evidence type="ECO:0000256" key="8">
    <source>
        <dbReference type="SAM" id="Phobius"/>
    </source>
</evidence>
<feature type="transmembrane region" description="Helical" evidence="8">
    <location>
        <begin position="248"/>
        <end position="269"/>
    </location>
</feature>
<feature type="domain" description="Major facilitator superfamily (MFS) profile" evidence="9">
    <location>
        <begin position="36"/>
        <end position="519"/>
    </location>
</feature>
<evidence type="ECO:0000256" key="6">
    <source>
        <dbReference type="ARBA" id="ARBA00023136"/>
    </source>
</evidence>
<comment type="subcellular location">
    <subcellularLocation>
        <location evidence="1">Cell membrane</location>
        <topology evidence="1">Multi-pass membrane protein</topology>
    </subcellularLocation>
</comment>
<dbReference type="Gene3D" id="1.20.1250.20">
    <property type="entry name" value="MFS general substrate transporter like domains"/>
    <property type="match status" value="1"/>
</dbReference>
<protein>
    <submittedName>
        <fullName evidence="10">DHA2 family efflux MFS transporter permease subunit</fullName>
    </submittedName>
</protein>
<feature type="region of interest" description="Disordered" evidence="7">
    <location>
        <begin position="1"/>
        <end position="28"/>
    </location>
</feature>
<evidence type="ECO:0000256" key="3">
    <source>
        <dbReference type="ARBA" id="ARBA00022475"/>
    </source>
</evidence>
<dbReference type="Pfam" id="PF07690">
    <property type="entry name" value="MFS_1"/>
    <property type="match status" value="1"/>
</dbReference>
<feature type="transmembrane region" description="Helical" evidence="8">
    <location>
        <begin position="189"/>
        <end position="209"/>
    </location>
</feature>
<feature type="transmembrane region" description="Helical" evidence="8">
    <location>
        <begin position="329"/>
        <end position="348"/>
    </location>
</feature>
<feature type="transmembrane region" description="Helical" evidence="8">
    <location>
        <begin position="355"/>
        <end position="375"/>
    </location>
</feature>
<dbReference type="PROSITE" id="PS50850">
    <property type="entry name" value="MFS"/>
    <property type="match status" value="1"/>
</dbReference>
<evidence type="ECO:0000256" key="2">
    <source>
        <dbReference type="ARBA" id="ARBA00022448"/>
    </source>
</evidence>
<dbReference type="NCBIfam" id="TIGR00711">
    <property type="entry name" value="efflux_EmrB"/>
    <property type="match status" value="1"/>
</dbReference>
<dbReference type="PRINTS" id="PR01036">
    <property type="entry name" value="TCRTETB"/>
</dbReference>
<keyword evidence="2" id="KW-0813">Transport</keyword>
<dbReference type="InterPro" id="IPR004638">
    <property type="entry name" value="EmrB-like"/>
</dbReference>
<evidence type="ECO:0000256" key="5">
    <source>
        <dbReference type="ARBA" id="ARBA00022989"/>
    </source>
</evidence>
<dbReference type="RefSeq" id="WP_200501966.1">
    <property type="nucleotide sequence ID" value="NZ_JAEDAJ010000003.1"/>
</dbReference>
<accession>A0ABS1BBH6</accession>
<dbReference type="InterPro" id="IPR011701">
    <property type="entry name" value="MFS"/>
</dbReference>
<proteinExistence type="predicted"/>
<comment type="caution">
    <text evidence="10">The sequence shown here is derived from an EMBL/GenBank/DDBJ whole genome shotgun (WGS) entry which is preliminary data.</text>
</comment>
<feature type="transmembrane region" description="Helical" evidence="8">
    <location>
        <begin position="159"/>
        <end position="177"/>
    </location>
</feature>
<dbReference type="Gene3D" id="1.20.1720.10">
    <property type="entry name" value="Multidrug resistance protein D"/>
    <property type="match status" value="1"/>
</dbReference>
<dbReference type="CDD" id="cd17502">
    <property type="entry name" value="MFS_Azr1_MDR_like"/>
    <property type="match status" value="1"/>
</dbReference>
<feature type="transmembrane region" description="Helical" evidence="8">
    <location>
        <begin position="130"/>
        <end position="147"/>
    </location>
</feature>
<evidence type="ECO:0000313" key="11">
    <source>
        <dbReference type="Proteomes" id="UP000612352"/>
    </source>
</evidence>
<dbReference type="InterPro" id="IPR036259">
    <property type="entry name" value="MFS_trans_sf"/>
</dbReference>
<keyword evidence="11" id="KW-1185">Reference proteome</keyword>
<keyword evidence="3" id="KW-1003">Cell membrane</keyword>
<feature type="transmembrane region" description="Helical" evidence="8">
    <location>
        <begin position="70"/>
        <end position="89"/>
    </location>
</feature>
<keyword evidence="6 8" id="KW-0472">Membrane</keyword>